<accession>A0A8K2A296</accession>
<dbReference type="InterPro" id="IPR048378">
    <property type="entry name" value="BFA1-like_C"/>
</dbReference>
<organism evidence="3 4">
    <name type="scientific">Petrachloros mirabilis ULC683</name>
    <dbReference type="NCBI Taxonomy" id="2781853"/>
    <lineage>
        <taxon>Bacteria</taxon>
        <taxon>Bacillati</taxon>
        <taxon>Cyanobacteriota</taxon>
        <taxon>Cyanophyceae</taxon>
        <taxon>Synechococcales</taxon>
        <taxon>Petrachlorosaceae</taxon>
        <taxon>Petrachloros</taxon>
        <taxon>Petrachloros mirabilis</taxon>
    </lineage>
</organism>
<dbReference type="Pfam" id="PF21053">
    <property type="entry name" value="BFA1_C"/>
    <property type="match status" value="1"/>
</dbReference>
<keyword evidence="4" id="KW-1185">Reference proteome</keyword>
<gene>
    <name evidence="3" type="ORF">GS597_17405</name>
</gene>
<dbReference type="PANTHER" id="PTHR33404:SF1">
    <property type="entry name" value="SLL0497 PROTEIN"/>
    <property type="match status" value="1"/>
</dbReference>
<dbReference type="AlphaFoldDB" id="A0A8K2A296"/>
<reference evidence="3" key="1">
    <citation type="submission" date="2019-12" db="EMBL/GenBank/DDBJ databases">
        <title>High-Quality draft genome sequences of three cyanobacteria isolated from the limestone walls of the Old Cathedral of Coimbra.</title>
        <authorList>
            <person name="Tiago I."/>
            <person name="Soares F."/>
            <person name="Portugal A."/>
        </authorList>
    </citation>
    <scope>NUCLEOTIDE SEQUENCE [LARGE SCALE GENOMIC DNA]</scope>
    <source>
        <strain evidence="3">C</strain>
    </source>
</reference>
<dbReference type="SUPFAM" id="SSF50814">
    <property type="entry name" value="Lipocalins"/>
    <property type="match status" value="2"/>
</dbReference>
<evidence type="ECO:0000259" key="2">
    <source>
        <dbReference type="Pfam" id="PF21053"/>
    </source>
</evidence>
<evidence type="ECO:0000313" key="3">
    <source>
        <dbReference type="EMBL" id="NCJ08252.1"/>
    </source>
</evidence>
<dbReference type="Pfam" id="PF12204">
    <property type="entry name" value="DUF3598_N"/>
    <property type="match status" value="1"/>
</dbReference>
<dbReference type="Proteomes" id="UP000607397">
    <property type="component" value="Unassembled WGS sequence"/>
</dbReference>
<sequence>MSAQWQGLLQNLGTWEGSFLSLSPTGEKIQDTPSQVTLTQSTEDTIDFCLRRCPANAPVQETPLRFTYPGPGRNIPFFPGGAFSQGTLQWSHYSQCGAELAMIWGDRRLRLVLMFAASPQLSQLTLIQECRAGSGVTASAALQITDLVGYWQGQAHTLYADGKDPEKISTHLRVEISGQVLHQTLNMGEYTLKTAGQIAGSCITFGEGSQPRNLLLLPGGASCLCPQSIVSGQAFFLEAGWLIEANLRQRFMRSYSDRGEWVSLTLVTERRIL</sequence>
<name>A0A8K2A296_9CYAN</name>
<dbReference type="InterPro" id="IPR022017">
    <property type="entry name" value="BFA1-like_DUF3598"/>
</dbReference>
<protein>
    <submittedName>
        <fullName evidence="3">DUF3598 family protein</fullName>
    </submittedName>
</protein>
<evidence type="ECO:0000259" key="1">
    <source>
        <dbReference type="Pfam" id="PF12204"/>
    </source>
</evidence>
<dbReference type="PANTHER" id="PTHR33404">
    <property type="entry name" value="CELL DIVISION TOPOLOGICAL SPECIFICITY FACTOR HOMOLOG, CHLOROPLASTIC"/>
    <property type="match status" value="1"/>
</dbReference>
<dbReference type="InterPro" id="IPR012674">
    <property type="entry name" value="Calycin"/>
</dbReference>
<dbReference type="Gene3D" id="2.40.128.20">
    <property type="match status" value="2"/>
</dbReference>
<comment type="caution">
    <text evidence="3">The sequence shown here is derived from an EMBL/GenBank/DDBJ whole genome shotgun (WGS) entry which is preliminary data.</text>
</comment>
<dbReference type="GO" id="GO:0000918">
    <property type="term" value="P:division septum site selection"/>
    <property type="evidence" value="ECO:0007669"/>
    <property type="project" value="TreeGrafter"/>
</dbReference>
<dbReference type="EMBL" id="WVIC01000045">
    <property type="protein sequence ID" value="NCJ08252.1"/>
    <property type="molecule type" value="Genomic_DNA"/>
</dbReference>
<evidence type="ECO:0000313" key="4">
    <source>
        <dbReference type="Proteomes" id="UP000607397"/>
    </source>
</evidence>
<dbReference type="RefSeq" id="WP_161826728.1">
    <property type="nucleotide sequence ID" value="NZ_WVIC01000045.1"/>
</dbReference>
<proteinExistence type="predicted"/>
<feature type="domain" description="DUF3598" evidence="1">
    <location>
        <begin position="1"/>
        <end position="133"/>
    </location>
</feature>
<dbReference type="GO" id="GO:0005886">
    <property type="term" value="C:plasma membrane"/>
    <property type="evidence" value="ECO:0007669"/>
    <property type="project" value="TreeGrafter"/>
</dbReference>
<feature type="domain" description="Biogenesis factor required for ATP synthase 1-like C-terminal" evidence="2">
    <location>
        <begin position="140"/>
        <end position="272"/>
    </location>
</feature>